<dbReference type="EMBL" id="LJCR01002911">
    <property type="protein sequence ID" value="KPV48138.1"/>
    <property type="molecule type" value="Genomic_DNA"/>
</dbReference>
<evidence type="ECO:0000256" key="4">
    <source>
        <dbReference type="ARBA" id="ARBA00022917"/>
    </source>
</evidence>
<accession>A0A0P9CQ38</accession>
<evidence type="ECO:0000313" key="7">
    <source>
        <dbReference type="Proteomes" id="UP000050509"/>
    </source>
</evidence>
<name>A0A0P9CQ38_9CHLR</name>
<dbReference type="PANTHER" id="PTHR11659:SF0">
    <property type="entry name" value="GLUTAMYL-TRNA(GLN) AMIDOTRANSFERASE SUBUNIT B, MITOCHONDRIAL"/>
    <property type="match status" value="1"/>
</dbReference>
<dbReference type="InterPro" id="IPR017959">
    <property type="entry name" value="Asn/Gln-tRNA_amidoTrfase_suB/E"/>
</dbReference>
<gene>
    <name evidence="6" type="ORF">SE17_39670</name>
</gene>
<comment type="caution">
    <text evidence="6">The sequence shown here is derived from an EMBL/GenBank/DDBJ whole genome shotgun (WGS) entry which is preliminary data.</text>
</comment>
<keyword evidence="6" id="KW-0808">Transferase</keyword>
<feature type="non-terminal residue" evidence="6">
    <location>
        <position position="196"/>
    </location>
</feature>
<keyword evidence="1" id="KW-0436">Ligase</keyword>
<sequence>MEYLVTIGLEVHAQIRTKSKMFCGCSAEVAGAAPNTHVCPTCMGLPGALPYINRRAVEMAALTGLALNCRIQHNNVISRKNYFYPDLPSSYQRSQFDDPLCVAGWVEIAGESGNKRIGLTRVHIEEDTGKLNHQSDGASLVDFNRAGVPLMEIVSEPDLTSPEEARRYFQKLQQVLRWIGVNTGNMEDGALPRARS</sequence>
<dbReference type="Proteomes" id="UP000050509">
    <property type="component" value="Unassembled WGS sequence"/>
</dbReference>
<evidence type="ECO:0000259" key="5">
    <source>
        <dbReference type="Pfam" id="PF02934"/>
    </source>
</evidence>
<dbReference type="AlphaFoldDB" id="A0A0P9CQ38"/>
<evidence type="ECO:0000256" key="2">
    <source>
        <dbReference type="ARBA" id="ARBA00022741"/>
    </source>
</evidence>
<evidence type="ECO:0000256" key="1">
    <source>
        <dbReference type="ARBA" id="ARBA00022598"/>
    </source>
</evidence>
<evidence type="ECO:0000256" key="3">
    <source>
        <dbReference type="ARBA" id="ARBA00022840"/>
    </source>
</evidence>
<dbReference type="GO" id="GO:0070681">
    <property type="term" value="P:glutaminyl-tRNAGln biosynthesis via transamidation"/>
    <property type="evidence" value="ECO:0007669"/>
    <property type="project" value="TreeGrafter"/>
</dbReference>
<keyword evidence="7" id="KW-1185">Reference proteome</keyword>
<proteinExistence type="predicted"/>
<dbReference type="InterPro" id="IPR014746">
    <property type="entry name" value="Gln_synth/guanido_kin_cat_dom"/>
</dbReference>
<dbReference type="InterPro" id="IPR017958">
    <property type="entry name" value="Gln-tRNA_amidoTrfase_suB_CS"/>
</dbReference>
<reference evidence="6 7" key="1">
    <citation type="submission" date="2015-09" db="EMBL/GenBank/DDBJ databases">
        <title>Draft genome sequence of Kouleothrix aurantiaca JCM 19913.</title>
        <authorList>
            <person name="Hemp J."/>
        </authorList>
    </citation>
    <scope>NUCLEOTIDE SEQUENCE [LARGE SCALE GENOMIC DNA]</scope>
    <source>
        <strain evidence="6 7">COM-B</strain>
    </source>
</reference>
<keyword evidence="2" id="KW-0547">Nucleotide-binding</keyword>
<keyword evidence="4" id="KW-0648">Protein biosynthesis</keyword>
<dbReference type="GO" id="GO:0005524">
    <property type="term" value="F:ATP binding"/>
    <property type="evidence" value="ECO:0007669"/>
    <property type="project" value="UniProtKB-KW"/>
</dbReference>
<dbReference type="GO" id="GO:0016740">
    <property type="term" value="F:transferase activity"/>
    <property type="evidence" value="ECO:0007669"/>
    <property type="project" value="UniProtKB-KW"/>
</dbReference>
<dbReference type="InterPro" id="IPR006075">
    <property type="entry name" value="Asn/Gln-tRNA_Trfase_suB/E_cat"/>
</dbReference>
<keyword evidence="3" id="KW-0067">ATP-binding</keyword>
<dbReference type="Pfam" id="PF02934">
    <property type="entry name" value="GatB_N"/>
    <property type="match status" value="1"/>
</dbReference>
<dbReference type="PROSITE" id="PS01234">
    <property type="entry name" value="GATB"/>
    <property type="match status" value="1"/>
</dbReference>
<evidence type="ECO:0000313" key="6">
    <source>
        <dbReference type="EMBL" id="KPV48138.1"/>
    </source>
</evidence>
<dbReference type="PANTHER" id="PTHR11659">
    <property type="entry name" value="GLUTAMYL-TRNA GLN AMIDOTRANSFERASE SUBUNIT B MITOCHONDRIAL AND PROKARYOTIC PET112-RELATED"/>
    <property type="match status" value="1"/>
</dbReference>
<organism evidence="6 7">
    <name type="scientific">Kouleothrix aurantiaca</name>
    <dbReference type="NCBI Taxonomy" id="186479"/>
    <lineage>
        <taxon>Bacteria</taxon>
        <taxon>Bacillati</taxon>
        <taxon>Chloroflexota</taxon>
        <taxon>Chloroflexia</taxon>
        <taxon>Chloroflexales</taxon>
        <taxon>Roseiflexineae</taxon>
        <taxon>Roseiflexaceae</taxon>
        <taxon>Kouleothrix</taxon>
    </lineage>
</organism>
<dbReference type="GO" id="GO:0006412">
    <property type="term" value="P:translation"/>
    <property type="evidence" value="ECO:0007669"/>
    <property type="project" value="UniProtKB-KW"/>
</dbReference>
<dbReference type="GO" id="GO:0050567">
    <property type="term" value="F:glutaminyl-tRNA synthase (glutamine-hydrolyzing) activity"/>
    <property type="evidence" value="ECO:0007669"/>
    <property type="project" value="TreeGrafter"/>
</dbReference>
<dbReference type="SUPFAM" id="SSF55931">
    <property type="entry name" value="Glutamine synthetase/guanido kinase"/>
    <property type="match status" value="1"/>
</dbReference>
<feature type="domain" description="Aspartyl/Glutamyl-tRNA(Gln) amidotransferase subunit B/E catalytic" evidence="5">
    <location>
        <begin position="5"/>
        <end position="191"/>
    </location>
</feature>
<protein>
    <submittedName>
        <fullName evidence="6">Glutamyl-tRNA amidotransferase</fullName>
    </submittedName>
</protein>